<comment type="caution">
    <text evidence="3">The sequence shown here is derived from an EMBL/GenBank/DDBJ whole genome shotgun (WGS) entry which is preliminary data.</text>
</comment>
<evidence type="ECO:0000313" key="4">
    <source>
        <dbReference type="Proteomes" id="UP000265703"/>
    </source>
</evidence>
<evidence type="ECO:0000256" key="1">
    <source>
        <dbReference type="ARBA" id="ARBA00022468"/>
    </source>
</evidence>
<dbReference type="Gene3D" id="1.10.472.80">
    <property type="entry name" value="Ypt/Rab-GAP domain of gyp1p, domain 3"/>
    <property type="match status" value="1"/>
</dbReference>
<dbReference type="PANTHER" id="PTHR20913">
    <property type="entry name" value="TBC1 DOMAIN FAMILY MEMBER 20/GTPASE"/>
    <property type="match status" value="1"/>
</dbReference>
<feature type="non-terminal residue" evidence="3">
    <location>
        <position position="1"/>
    </location>
</feature>
<dbReference type="STRING" id="658196.A0A397T9T9"/>
<dbReference type="InterPro" id="IPR035969">
    <property type="entry name" value="Rab-GAP_TBC_sf"/>
</dbReference>
<dbReference type="InterPro" id="IPR045913">
    <property type="entry name" value="TBC20/Gyp8-like"/>
</dbReference>
<keyword evidence="4" id="KW-1185">Reference proteome</keyword>
<sequence length="146" mass="16946">DAMLDSLDPILRQLTLLNTLIRLEDPEIADFLEKSNTLPYFCLSWVITWCSHDVRDLSRVVRLFDLFIASDPLITVYLSVRIVISRHKELLALECDSAIVHSFLSKFPQYIDIDELILKTIQLYNKYKNRPPPVLQKAINEALDET</sequence>
<accession>A0A397T9T9</accession>
<dbReference type="Pfam" id="PF00566">
    <property type="entry name" value="RabGAP-TBC"/>
    <property type="match status" value="1"/>
</dbReference>
<reference evidence="3 4" key="1">
    <citation type="submission" date="2018-06" db="EMBL/GenBank/DDBJ databases">
        <title>Comparative genomics reveals the genomic features of Rhizophagus irregularis, R. cerebriforme, R. diaphanum and Gigaspora rosea, and their symbiotic lifestyle signature.</title>
        <authorList>
            <person name="Morin E."/>
            <person name="San Clemente H."/>
            <person name="Chen E.C.H."/>
            <person name="De La Providencia I."/>
            <person name="Hainaut M."/>
            <person name="Kuo A."/>
            <person name="Kohler A."/>
            <person name="Murat C."/>
            <person name="Tang N."/>
            <person name="Roy S."/>
            <person name="Loubradou J."/>
            <person name="Henrissat B."/>
            <person name="Grigoriev I.V."/>
            <person name="Corradi N."/>
            <person name="Roux C."/>
            <person name="Martin F.M."/>
        </authorList>
    </citation>
    <scope>NUCLEOTIDE SEQUENCE [LARGE SCALE GENOMIC DNA]</scope>
    <source>
        <strain evidence="3 4">DAOM 227022</strain>
    </source>
</reference>
<dbReference type="Proteomes" id="UP000265703">
    <property type="component" value="Unassembled WGS sequence"/>
</dbReference>
<keyword evidence="1" id="KW-0343">GTPase activation</keyword>
<name>A0A397T9T9_9GLOM</name>
<dbReference type="EMBL" id="QKYT01000069">
    <property type="protein sequence ID" value="RIA94998.1"/>
    <property type="molecule type" value="Genomic_DNA"/>
</dbReference>
<gene>
    <name evidence="3" type="ORF">C1645_689326</name>
</gene>
<evidence type="ECO:0000313" key="3">
    <source>
        <dbReference type="EMBL" id="RIA94998.1"/>
    </source>
</evidence>
<organism evidence="3 4">
    <name type="scientific">Glomus cerebriforme</name>
    <dbReference type="NCBI Taxonomy" id="658196"/>
    <lineage>
        <taxon>Eukaryota</taxon>
        <taxon>Fungi</taxon>
        <taxon>Fungi incertae sedis</taxon>
        <taxon>Mucoromycota</taxon>
        <taxon>Glomeromycotina</taxon>
        <taxon>Glomeromycetes</taxon>
        <taxon>Glomerales</taxon>
        <taxon>Glomeraceae</taxon>
        <taxon>Glomus</taxon>
    </lineage>
</organism>
<dbReference type="GO" id="GO:0006888">
    <property type="term" value="P:endoplasmic reticulum to Golgi vesicle-mediated transport"/>
    <property type="evidence" value="ECO:0007669"/>
    <property type="project" value="TreeGrafter"/>
</dbReference>
<protein>
    <recommendedName>
        <fullName evidence="2">Rab-GAP TBC domain-containing protein</fullName>
    </recommendedName>
</protein>
<dbReference type="PANTHER" id="PTHR20913:SF7">
    <property type="entry name" value="RE60063P"/>
    <property type="match status" value="1"/>
</dbReference>
<dbReference type="GO" id="GO:0005096">
    <property type="term" value="F:GTPase activator activity"/>
    <property type="evidence" value="ECO:0007669"/>
    <property type="project" value="UniProtKB-KW"/>
</dbReference>
<proteinExistence type="predicted"/>
<dbReference type="OrthoDB" id="206700at2759"/>
<dbReference type="GO" id="GO:0005789">
    <property type="term" value="C:endoplasmic reticulum membrane"/>
    <property type="evidence" value="ECO:0007669"/>
    <property type="project" value="TreeGrafter"/>
</dbReference>
<feature type="domain" description="Rab-GAP TBC" evidence="2">
    <location>
        <begin position="1"/>
        <end position="71"/>
    </location>
</feature>
<dbReference type="InterPro" id="IPR000195">
    <property type="entry name" value="Rab-GAP-TBC_dom"/>
</dbReference>
<dbReference type="SUPFAM" id="SSF47923">
    <property type="entry name" value="Ypt/Rab-GAP domain of gyp1p"/>
    <property type="match status" value="1"/>
</dbReference>
<dbReference type="AlphaFoldDB" id="A0A397T9T9"/>
<evidence type="ECO:0000259" key="2">
    <source>
        <dbReference type="PROSITE" id="PS50086"/>
    </source>
</evidence>
<dbReference type="PROSITE" id="PS50086">
    <property type="entry name" value="TBC_RABGAP"/>
    <property type="match status" value="1"/>
</dbReference>